<reference evidence="2 3" key="1">
    <citation type="submission" date="2021-07" db="EMBL/GenBank/DDBJ databases">
        <authorList>
            <person name="Kim M.K."/>
        </authorList>
    </citation>
    <scope>NUCLEOTIDE SEQUENCE [LARGE SCALE GENOMIC DNA]</scope>
    <source>
        <strain evidence="2 3">HLY7-15</strain>
    </source>
</reference>
<accession>A0ABS6XF96</accession>
<gene>
    <name evidence="2" type="ORF">KYK27_16485</name>
</gene>
<dbReference type="InterPro" id="IPR001296">
    <property type="entry name" value="Glyco_trans_1"/>
</dbReference>
<dbReference type="RefSeq" id="WP_199111403.1">
    <property type="nucleotide sequence ID" value="NZ_JAHWXQ010000005.1"/>
</dbReference>
<organism evidence="2 3">
    <name type="scientific">Pontibacter populi</name>
    <dbReference type="NCBI Taxonomy" id="890055"/>
    <lineage>
        <taxon>Bacteria</taxon>
        <taxon>Pseudomonadati</taxon>
        <taxon>Bacteroidota</taxon>
        <taxon>Cytophagia</taxon>
        <taxon>Cytophagales</taxon>
        <taxon>Hymenobacteraceae</taxon>
        <taxon>Pontibacter</taxon>
    </lineage>
</organism>
<evidence type="ECO:0000313" key="3">
    <source>
        <dbReference type="Proteomes" id="UP000774935"/>
    </source>
</evidence>
<keyword evidence="3" id="KW-1185">Reference proteome</keyword>
<dbReference type="Gene3D" id="3.40.50.2000">
    <property type="entry name" value="Glycogen Phosphorylase B"/>
    <property type="match status" value="2"/>
</dbReference>
<comment type="caution">
    <text evidence="2">The sequence shown here is derived from an EMBL/GenBank/DDBJ whole genome shotgun (WGS) entry which is preliminary data.</text>
</comment>
<dbReference type="SUPFAM" id="SSF53756">
    <property type="entry name" value="UDP-Glycosyltransferase/glycogen phosphorylase"/>
    <property type="match status" value="1"/>
</dbReference>
<dbReference type="CDD" id="cd03801">
    <property type="entry name" value="GT4_PimA-like"/>
    <property type="match status" value="1"/>
</dbReference>
<dbReference type="EMBL" id="JAHWXQ010000005">
    <property type="protein sequence ID" value="MBW3366660.1"/>
    <property type="molecule type" value="Genomic_DNA"/>
</dbReference>
<sequence>MIEHLRDEYDFWVITRDTDYCETEPYTTVSAGSWNRLSTHLQVYYIAAPELKFSVLKKAAAEARPDIIFINGIYSLYFSVLPLRIAKLIGCNQVIVSSRGMLAPSAIQVKGGKKRWFLRIIKLIGLYSEVRFHATNSAEKEHILQVLDQEQEVMIAPNLAKTSIGNGLSEKLKRRGELNLVSIGRISPEKNTLFALQLLKHLKPAINLKLDIFGPVYDEAYWQECQFLIKQLPEQISVTYHGSIENNMVHTTLQKYHALLLPTKGENFGHVILESFAAGLPVIISDQTPWRYLRDKGIGYDLPLSAPESFINAIYELAEMPDEQYQKMAQAAFANAQEFITDPTILEQYRALFRF</sequence>
<feature type="domain" description="Glycosyl transferase family 1" evidence="1">
    <location>
        <begin position="173"/>
        <end position="332"/>
    </location>
</feature>
<name>A0ABS6XF96_9BACT</name>
<evidence type="ECO:0000259" key="1">
    <source>
        <dbReference type="Pfam" id="PF00534"/>
    </source>
</evidence>
<proteinExistence type="predicted"/>
<dbReference type="Pfam" id="PF00534">
    <property type="entry name" value="Glycos_transf_1"/>
    <property type="match status" value="1"/>
</dbReference>
<evidence type="ECO:0000313" key="2">
    <source>
        <dbReference type="EMBL" id="MBW3366660.1"/>
    </source>
</evidence>
<dbReference type="Proteomes" id="UP000774935">
    <property type="component" value="Unassembled WGS sequence"/>
</dbReference>
<dbReference type="PANTHER" id="PTHR12526">
    <property type="entry name" value="GLYCOSYLTRANSFERASE"/>
    <property type="match status" value="1"/>
</dbReference>
<protein>
    <submittedName>
        <fullName evidence="2">Glycosyltransferase family 4 protein</fullName>
    </submittedName>
</protein>